<gene>
    <name evidence="2" type="ORF">C5F47_06715</name>
</gene>
<sequence>MKYSVIIEISHSSNISLELDDKDSPNTVHEFIEKLPFTVELNVWGDEIYTSKSPVSQPEENAKSPVELNDVAYWPTGKAICLFYGPTPIGNPGEITPASPVNIIGKIISPDKSILENAHSEHATFSLKS</sequence>
<dbReference type="KEGG" id="ncl:C5F47_06715"/>
<dbReference type="Pfam" id="PF04126">
    <property type="entry name" value="Cyclophil_like"/>
    <property type="match status" value="1"/>
</dbReference>
<dbReference type="EMBL" id="CP026993">
    <property type="protein sequence ID" value="QLH03258.1"/>
    <property type="molecule type" value="Genomic_DNA"/>
</dbReference>
<feature type="domain" description="Cyclophilin TM1367-like" evidence="1">
    <location>
        <begin position="7"/>
        <end position="124"/>
    </location>
</feature>
<dbReference type="OrthoDB" id="31132at2157"/>
<dbReference type="InterPro" id="IPR029000">
    <property type="entry name" value="Cyclophilin-like_dom_sf"/>
</dbReference>
<protein>
    <recommendedName>
        <fullName evidence="1">Cyclophilin TM1367-like domain-containing protein</fullName>
    </recommendedName>
</protein>
<dbReference type="SUPFAM" id="SSF50891">
    <property type="entry name" value="Cyclophilin-like"/>
    <property type="match status" value="1"/>
</dbReference>
<dbReference type="GeneID" id="56059731"/>
<evidence type="ECO:0000313" key="2">
    <source>
        <dbReference type="EMBL" id="QLH03258.1"/>
    </source>
</evidence>
<name>A0A7D5R0T5_9ARCH</name>
<organism evidence="2 3">
    <name type="scientific">Nitrosopumilus cobalaminigenes</name>
    <dbReference type="NCBI Taxonomy" id="1470066"/>
    <lineage>
        <taxon>Archaea</taxon>
        <taxon>Nitrososphaerota</taxon>
        <taxon>Nitrososphaeria</taxon>
        <taxon>Nitrosopumilales</taxon>
        <taxon>Nitrosopumilaceae</taxon>
        <taxon>Nitrosopumilus</taxon>
    </lineage>
</organism>
<dbReference type="Gene3D" id="2.40.100.20">
    <property type="match status" value="1"/>
</dbReference>
<dbReference type="Proteomes" id="UP000509771">
    <property type="component" value="Chromosome"/>
</dbReference>
<dbReference type="AlphaFoldDB" id="A0A7D5R0T5"/>
<keyword evidence="3" id="KW-1185">Reference proteome</keyword>
<proteinExistence type="predicted"/>
<accession>A0A7D5R0T5</accession>
<reference evidence="2 3" key="1">
    <citation type="submission" date="2018-02" db="EMBL/GenBank/DDBJ databases">
        <title>Complete genome of Nitrosopumilus cobalaminigenes HCA1.</title>
        <authorList>
            <person name="Qin W."/>
            <person name="Zheng Y."/>
            <person name="Stahl D.A."/>
        </authorList>
    </citation>
    <scope>NUCLEOTIDE SEQUENCE [LARGE SCALE GENOMIC DNA]</scope>
    <source>
        <strain evidence="2 3">HCA1</strain>
    </source>
</reference>
<dbReference type="InterPro" id="IPR025658">
    <property type="entry name" value="Cyclophilin_TM1367"/>
</dbReference>
<evidence type="ECO:0000313" key="3">
    <source>
        <dbReference type="Proteomes" id="UP000509771"/>
    </source>
</evidence>
<evidence type="ECO:0000259" key="1">
    <source>
        <dbReference type="Pfam" id="PF04126"/>
    </source>
</evidence>
<dbReference type="RefSeq" id="WP_179360373.1">
    <property type="nucleotide sequence ID" value="NZ_CP026993.1"/>
</dbReference>